<dbReference type="OrthoDB" id="9800654at2"/>
<dbReference type="InterPro" id="IPR003593">
    <property type="entry name" value="AAA+_ATPase"/>
</dbReference>
<keyword evidence="6" id="KW-1185">Reference proteome</keyword>
<name>A0A1M4Z668_9GAMM</name>
<evidence type="ECO:0000256" key="2">
    <source>
        <dbReference type="ARBA" id="ARBA00022741"/>
    </source>
</evidence>
<dbReference type="Gene3D" id="3.40.50.300">
    <property type="entry name" value="P-loop containing nucleotide triphosphate hydrolases"/>
    <property type="match status" value="1"/>
</dbReference>
<evidence type="ECO:0000313" key="6">
    <source>
        <dbReference type="Proteomes" id="UP000184346"/>
    </source>
</evidence>
<dbReference type="AlphaFoldDB" id="A0A1M4Z668"/>
<dbReference type="PANTHER" id="PTHR42939:SF1">
    <property type="entry name" value="ABC TRANSPORTER ATP-BINDING PROTEIN ALBC-RELATED"/>
    <property type="match status" value="1"/>
</dbReference>
<dbReference type="PROSITE" id="PS50893">
    <property type="entry name" value="ABC_TRANSPORTER_2"/>
    <property type="match status" value="1"/>
</dbReference>
<sequence length="229" mass="25704">MNDTNMLEITGLSHGFAARPLWTIDQLQWSGQDMVHLRGDNGSGKTTLLRILAGLDMPSQGRVRWRLEQAWLAPPCPGRVIYLHQSPYMFDTSVFDNLGLAARWHGLARSDAQQQARRMLAWCGLEKQGRQRARSLSGGERLRLALARAWLLKPRVLLLDEPTANLDALAIAEVDALVADLSRLGCAVLLSAHHTSLLTDRCRRRWQLVDGILQESVLVASRESERVLR</sequence>
<keyword evidence="3 5" id="KW-0067">ATP-binding</keyword>
<accession>A0A1M4Z668</accession>
<proteinExistence type="predicted"/>
<protein>
    <submittedName>
        <fullName evidence="5">Tungstate transport system ATP-binding protein</fullName>
    </submittedName>
</protein>
<dbReference type="EMBL" id="FQUJ01000007">
    <property type="protein sequence ID" value="SHF13448.1"/>
    <property type="molecule type" value="Genomic_DNA"/>
</dbReference>
<dbReference type="PANTHER" id="PTHR42939">
    <property type="entry name" value="ABC TRANSPORTER ATP-BINDING PROTEIN ALBC-RELATED"/>
    <property type="match status" value="1"/>
</dbReference>
<dbReference type="InterPro" id="IPR027417">
    <property type="entry name" value="P-loop_NTPase"/>
</dbReference>
<dbReference type="STRING" id="1121942.SAMN02745148_01877"/>
<dbReference type="Pfam" id="PF00005">
    <property type="entry name" value="ABC_tran"/>
    <property type="match status" value="1"/>
</dbReference>
<gene>
    <name evidence="5" type="ORF">SAMN02745148_01877</name>
</gene>
<evidence type="ECO:0000259" key="4">
    <source>
        <dbReference type="PROSITE" id="PS50893"/>
    </source>
</evidence>
<feature type="domain" description="ABC transporter" evidence="4">
    <location>
        <begin position="7"/>
        <end position="228"/>
    </location>
</feature>
<evidence type="ECO:0000313" key="5">
    <source>
        <dbReference type="EMBL" id="SHF13448.1"/>
    </source>
</evidence>
<evidence type="ECO:0000256" key="3">
    <source>
        <dbReference type="ARBA" id="ARBA00022840"/>
    </source>
</evidence>
<evidence type="ECO:0000256" key="1">
    <source>
        <dbReference type="ARBA" id="ARBA00022448"/>
    </source>
</evidence>
<dbReference type="GO" id="GO:0016887">
    <property type="term" value="F:ATP hydrolysis activity"/>
    <property type="evidence" value="ECO:0007669"/>
    <property type="project" value="InterPro"/>
</dbReference>
<dbReference type="GO" id="GO:0005524">
    <property type="term" value="F:ATP binding"/>
    <property type="evidence" value="ECO:0007669"/>
    <property type="project" value="UniProtKB-KW"/>
</dbReference>
<organism evidence="5 6">
    <name type="scientific">Modicisalibacter ilicicola DSM 19980</name>
    <dbReference type="NCBI Taxonomy" id="1121942"/>
    <lineage>
        <taxon>Bacteria</taxon>
        <taxon>Pseudomonadati</taxon>
        <taxon>Pseudomonadota</taxon>
        <taxon>Gammaproteobacteria</taxon>
        <taxon>Oceanospirillales</taxon>
        <taxon>Halomonadaceae</taxon>
        <taxon>Modicisalibacter</taxon>
    </lineage>
</organism>
<dbReference type="SUPFAM" id="SSF52540">
    <property type="entry name" value="P-loop containing nucleoside triphosphate hydrolases"/>
    <property type="match status" value="1"/>
</dbReference>
<dbReference type="InterPro" id="IPR003439">
    <property type="entry name" value="ABC_transporter-like_ATP-bd"/>
</dbReference>
<dbReference type="InterPro" id="IPR051782">
    <property type="entry name" value="ABC_Transporter_VariousFunc"/>
</dbReference>
<dbReference type="Proteomes" id="UP000184346">
    <property type="component" value="Unassembled WGS sequence"/>
</dbReference>
<keyword evidence="2" id="KW-0547">Nucleotide-binding</keyword>
<dbReference type="SMART" id="SM00382">
    <property type="entry name" value="AAA"/>
    <property type="match status" value="1"/>
</dbReference>
<reference evidence="5 6" key="1">
    <citation type="submission" date="2016-11" db="EMBL/GenBank/DDBJ databases">
        <authorList>
            <person name="Jaros S."/>
            <person name="Januszkiewicz K."/>
            <person name="Wedrychowicz H."/>
        </authorList>
    </citation>
    <scope>NUCLEOTIDE SEQUENCE [LARGE SCALE GENOMIC DNA]</scope>
    <source>
        <strain evidence="5 6">DSM 19980</strain>
    </source>
</reference>
<keyword evidence="1" id="KW-0813">Transport</keyword>